<comment type="similarity">
    <text evidence="2">Belongs to the MreD family.</text>
</comment>
<dbReference type="Pfam" id="PF04093">
    <property type="entry name" value="MreD"/>
    <property type="match status" value="1"/>
</dbReference>
<reference evidence="9" key="1">
    <citation type="submission" date="2009-10" db="EMBL/GenBank/DDBJ databases">
        <title>Complete sequence of Bacillus selenitireducens MLS10.</title>
        <authorList>
            <consortium name="US DOE Joint Genome Institute"/>
            <person name="Lucas S."/>
            <person name="Copeland A."/>
            <person name="Lapidus A."/>
            <person name="Glavina del Rio T."/>
            <person name="Dalin E."/>
            <person name="Tice H."/>
            <person name="Bruce D."/>
            <person name="Goodwin L."/>
            <person name="Pitluck S."/>
            <person name="Sims D."/>
            <person name="Brettin T."/>
            <person name="Detter J.C."/>
            <person name="Han C."/>
            <person name="Larimer F."/>
            <person name="Land M."/>
            <person name="Hauser L."/>
            <person name="Kyrpides N."/>
            <person name="Ovchinnikova G."/>
            <person name="Stolz J."/>
        </authorList>
    </citation>
    <scope>NUCLEOTIDE SEQUENCE [LARGE SCALE GENOMIC DNA]</scope>
    <source>
        <strain evidence="9">MLS10</strain>
    </source>
</reference>
<keyword evidence="5" id="KW-0133">Cell shape</keyword>
<evidence type="ECO:0000256" key="4">
    <source>
        <dbReference type="ARBA" id="ARBA00022692"/>
    </source>
</evidence>
<dbReference type="eggNOG" id="COG2891">
    <property type="taxonomic scope" value="Bacteria"/>
</dbReference>
<evidence type="ECO:0000313" key="10">
    <source>
        <dbReference type="Proteomes" id="UP000000271"/>
    </source>
</evidence>
<dbReference type="GO" id="GO:0008360">
    <property type="term" value="P:regulation of cell shape"/>
    <property type="evidence" value="ECO:0007669"/>
    <property type="project" value="UniProtKB-KW"/>
</dbReference>
<organism evidence="9 10">
    <name type="scientific">Bacillus selenitireducens (strain ATCC 700615 / DSM 15326 / MLS10)</name>
    <dbReference type="NCBI Taxonomy" id="439292"/>
    <lineage>
        <taxon>Bacteria</taxon>
        <taxon>Bacillati</taxon>
        <taxon>Bacillota</taxon>
        <taxon>Bacilli</taxon>
        <taxon>Bacillales</taxon>
        <taxon>Bacillaceae</taxon>
        <taxon>Salisediminibacterium</taxon>
    </lineage>
</organism>
<evidence type="ECO:0000256" key="7">
    <source>
        <dbReference type="ARBA" id="ARBA00023136"/>
    </source>
</evidence>
<proteinExistence type="inferred from homology"/>
<keyword evidence="3" id="KW-1003">Cell membrane</keyword>
<keyword evidence="4 8" id="KW-0812">Transmembrane</keyword>
<dbReference type="HOGENOM" id="CLU_121959_1_1_9"/>
<evidence type="ECO:0000256" key="3">
    <source>
        <dbReference type="ARBA" id="ARBA00022475"/>
    </source>
</evidence>
<accession>D6XT30</accession>
<dbReference type="Proteomes" id="UP000000271">
    <property type="component" value="Chromosome"/>
</dbReference>
<gene>
    <name evidence="9" type="ordered locus">Bsel_1454</name>
</gene>
<dbReference type="GO" id="GO:0005886">
    <property type="term" value="C:plasma membrane"/>
    <property type="evidence" value="ECO:0007669"/>
    <property type="project" value="UniProtKB-SubCell"/>
</dbReference>
<keyword evidence="7 8" id="KW-0472">Membrane</keyword>
<dbReference type="OrthoDB" id="1653857at2"/>
<evidence type="ECO:0000256" key="1">
    <source>
        <dbReference type="ARBA" id="ARBA00004651"/>
    </source>
</evidence>
<dbReference type="STRING" id="439292.Bsel_1454"/>
<dbReference type="NCBIfam" id="TIGR03426">
    <property type="entry name" value="shape_MreD"/>
    <property type="match status" value="1"/>
</dbReference>
<dbReference type="InterPro" id="IPR007227">
    <property type="entry name" value="Cell_shape_determining_MreD"/>
</dbReference>
<dbReference type="EMBL" id="CP001791">
    <property type="protein sequence ID" value="ADH98966.1"/>
    <property type="molecule type" value="Genomic_DNA"/>
</dbReference>
<feature type="transmembrane region" description="Helical" evidence="8">
    <location>
        <begin position="141"/>
        <end position="159"/>
    </location>
</feature>
<feature type="transmembrane region" description="Helical" evidence="8">
    <location>
        <begin position="58"/>
        <end position="81"/>
    </location>
</feature>
<dbReference type="RefSeq" id="WP_013172390.1">
    <property type="nucleotide sequence ID" value="NC_014219.1"/>
</dbReference>
<evidence type="ECO:0000256" key="5">
    <source>
        <dbReference type="ARBA" id="ARBA00022960"/>
    </source>
</evidence>
<comment type="subcellular location">
    <subcellularLocation>
        <location evidence="1">Cell membrane</location>
        <topology evidence="1">Multi-pass membrane protein</topology>
    </subcellularLocation>
</comment>
<feature type="transmembrane region" description="Helical" evidence="8">
    <location>
        <begin position="101"/>
        <end position="120"/>
    </location>
</feature>
<evidence type="ECO:0000256" key="2">
    <source>
        <dbReference type="ARBA" id="ARBA00007776"/>
    </source>
</evidence>
<keyword evidence="10" id="KW-1185">Reference proteome</keyword>
<evidence type="ECO:0000256" key="8">
    <source>
        <dbReference type="SAM" id="Phobius"/>
    </source>
</evidence>
<sequence>MIFRYGFLILLFAVFVLEGTVYQVFAPDFRGSDQLYIPRLLFMLIITAGIFRGRGYGLLYAVIFGAFYDIVYSEVLGVYTFGMGFTAYFLSLSYPVVKRNLSIVVAITVFAVAFLEYYVYGMMSLVGITTVSHEFFFWSRLVPTLIMNAVIIIVLVWPLKKWFDYVETRLSHSEP</sequence>
<evidence type="ECO:0000256" key="6">
    <source>
        <dbReference type="ARBA" id="ARBA00022989"/>
    </source>
</evidence>
<protein>
    <submittedName>
        <fullName evidence="9">Rod shape-determining protein MreD</fullName>
    </submittedName>
</protein>
<dbReference type="AlphaFoldDB" id="D6XT30"/>
<evidence type="ECO:0000313" key="9">
    <source>
        <dbReference type="EMBL" id="ADH98966.1"/>
    </source>
</evidence>
<dbReference type="KEGG" id="bse:Bsel_1454"/>
<keyword evidence="6 8" id="KW-1133">Transmembrane helix</keyword>
<name>D6XT30_BACIE</name>